<proteinExistence type="predicted"/>
<accession>A0A9P1BMI1</accession>
<dbReference type="EMBL" id="CAMXCT020000239">
    <property type="protein sequence ID" value="CAL1129411.1"/>
    <property type="molecule type" value="Genomic_DNA"/>
</dbReference>
<keyword evidence="5" id="KW-1185">Reference proteome</keyword>
<keyword evidence="2" id="KW-0812">Transmembrane</keyword>
<evidence type="ECO:0000313" key="3">
    <source>
        <dbReference type="EMBL" id="CAI3976036.1"/>
    </source>
</evidence>
<dbReference type="EMBL" id="CAMXCT010000239">
    <property type="protein sequence ID" value="CAI3976036.1"/>
    <property type="molecule type" value="Genomic_DNA"/>
</dbReference>
<evidence type="ECO:0000256" key="1">
    <source>
        <dbReference type="SAM" id="MobiDB-lite"/>
    </source>
</evidence>
<dbReference type="OrthoDB" id="422488at2759"/>
<reference evidence="4 5" key="2">
    <citation type="submission" date="2024-05" db="EMBL/GenBank/DDBJ databases">
        <authorList>
            <person name="Chen Y."/>
            <person name="Shah S."/>
            <person name="Dougan E. K."/>
            <person name="Thang M."/>
            <person name="Chan C."/>
        </authorList>
    </citation>
    <scope>NUCLEOTIDE SEQUENCE [LARGE SCALE GENOMIC DNA]</scope>
</reference>
<keyword evidence="2" id="KW-1133">Transmembrane helix</keyword>
<feature type="transmembrane region" description="Helical" evidence="2">
    <location>
        <begin position="34"/>
        <end position="54"/>
    </location>
</feature>
<organism evidence="3">
    <name type="scientific">Cladocopium goreaui</name>
    <dbReference type="NCBI Taxonomy" id="2562237"/>
    <lineage>
        <taxon>Eukaryota</taxon>
        <taxon>Sar</taxon>
        <taxon>Alveolata</taxon>
        <taxon>Dinophyceae</taxon>
        <taxon>Suessiales</taxon>
        <taxon>Symbiodiniaceae</taxon>
        <taxon>Cladocopium</taxon>
    </lineage>
</organism>
<dbReference type="EMBL" id="CAMXCT030000239">
    <property type="protein sequence ID" value="CAL4763348.1"/>
    <property type="molecule type" value="Genomic_DNA"/>
</dbReference>
<gene>
    <name evidence="3" type="ORF">C1SCF055_LOCUS4295</name>
</gene>
<keyword evidence="2" id="KW-0472">Membrane</keyword>
<sequence length="331" mass="36780">MDHEHYRRVSTNITQCPGSSHDDPCHTNVPGVGLIPSGLVLWTIAALLLCFWPVDKAFPRVVELVSLLTVPICSTLLQGSTEPTLELSVAKVHHCLKLVLQQLRVPLQLALHEGEDAGHRLRQLWQLLTGLDQQLEAQFTSSVLQSTWKQTSAEKADLSCLAKAAAWWQPCESKGSKGSKGSKVLPESLPGSPRSPCSQRKEVRETGLLEVSTSIGSMTQWEVLPDGVRMELEIDLERESMRVTEVKFYLPQEERDAFHLKSLFAEEDYENFRNWLEPEVNRSMHGTAIGESTSCAMRLPIGGRVNGILAVDGLNGLRLRCSMTQMSVDKS</sequence>
<protein>
    <submittedName>
        <fullName evidence="3">Uncharacterized protein</fullName>
    </submittedName>
</protein>
<evidence type="ECO:0000256" key="2">
    <source>
        <dbReference type="SAM" id="Phobius"/>
    </source>
</evidence>
<name>A0A9P1BMI1_9DINO</name>
<evidence type="ECO:0000313" key="5">
    <source>
        <dbReference type="Proteomes" id="UP001152797"/>
    </source>
</evidence>
<dbReference type="AlphaFoldDB" id="A0A9P1BMI1"/>
<feature type="region of interest" description="Disordered" evidence="1">
    <location>
        <begin position="172"/>
        <end position="203"/>
    </location>
</feature>
<evidence type="ECO:0000313" key="4">
    <source>
        <dbReference type="EMBL" id="CAL4763348.1"/>
    </source>
</evidence>
<reference evidence="3" key="1">
    <citation type="submission" date="2022-10" db="EMBL/GenBank/DDBJ databases">
        <authorList>
            <person name="Chen Y."/>
            <person name="Dougan E. K."/>
            <person name="Chan C."/>
            <person name="Rhodes N."/>
            <person name="Thang M."/>
        </authorList>
    </citation>
    <scope>NUCLEOTIDE SEQUENCE</scope>
</reference>
<comment type="caution">
    <text evidence="3">The sequence shown here is derived from an EMBL/GenBank/DDBJ whole genome shotgun (WGS) entry which is preliminary data.</text>
</comment>
<dbReference type="Proteomes" id="UP001152797">
    <property type="component" value="Unassembled WGS sequence"/>
</dbReference>